<reference evidence="1" key="1">
    <citation type="journal article" date="2014" name="Front. Microbiol.">
        <title>High frequency of phylogenetically diverse reductive dehalogenase-homologous genes in deep subseafloor sedimentary metagenomes.</title>
        <authorList>
            <person name="Kawai M."/>
            <person name="Futagami T."/>
            <person name="Toyoda A."/>
            <person name="Takaki Y."/>
            <person name="Nishi S."/>
            <person name="Hori S."/>
            <person name="Arai W."/>
            <person name="Tsubouchi T."/>
            <person name="Morono Y."/>
            <person name="Uchiyama I."/>
            <person name="Ito T."/>
            <person name="Fujiyama A."/>
            <person name="Inagaki F."/>
            <person name="Takami H."/>
        </authorList>
    </citation>
    <scope>NUCLEOTIDE SEQUENCE</scope>
    <source>
        <strain evidence="1">Expedition CK06-06</strain>
    </source>
</reference>
<gene>
    <name evidence="1" type="ORF">S01H1_61658</name>
</gene>
<protein>
    <submittedName>
        <fullName evidence="1">Uncharacterized protein</fullName>
    </submittedName>
</protein>
<sequence>AGANDGMGADTLIIDNGGAGENVATNLATTGGSGTGCTVNIDSTDTNGVVTSVSVNQPGKNYSPGDILTITGGTGGGARVQITGLSVNPPTLQQAIVFVAPPQGEWFPVVVDYVLLTGTTVTDLIAGK</sequence>
<name>X0WY25_9ZZZZ</name>
<feature type="non-terminal residue" evidence="1">
    <location>
        <position position="1"/>
    </location>
</feature>
<dbReference type="AlphaFoldDB" id="X0WY25"/>
<comment type="caution">
    <text evidence="1">The sequence shown here is derived from an EMBL/GenBank/DDBJ whole genome shotgun (WGS) entry which is preliminary data.</text>
</comment>
<proteinExistence type="predicted"/>
<accession>X0WY25</accession>
<evidence type="ECO:0000313" key="1">
    <source>
        <dbReference type="EMBL" id="GAG35854.1"/>
    </source>
</evidence>
<dbReference type="EMBL" id="BARS01040450">
    <property type="protein sequence ID" value="GAG35854.1"/>
    <property type="molecule type" value="Genomic_DNA"/>
</dbReference>
<organism evidence="1">
    <name type="scientific">marine sediment metagenome</name>
    <dbReference type="NCBI Taxonomy" id="412755"/>
    <lineage>
        <taxon>unclassified sequences</taxon>
        <taxon>metagenomes</taxon>
        <taxon>ecological metagenomes</taxon>
    </lineage>
</organism>